<dbReference type="Ensembl" id="ENSAMET00000043294.1">
    <property type="protein sequence ID" value="ENSAMEP00000041797.1"/>
    <property type="gene ID" value="ENSAMEG00000026415.1"/>
</dbReference>
<dbReference type="GO" id="GO:0005524">
    <property type="term" value="F:ATP binding"/>
    <property type="evidence" value="ECO:0007669"/>
    <property type="project" value="UniProtKB-UniRule"/>
</dbReference>
<keyword evidence="6 10" id="KW-0505">Motor protein</keyword>
<dbReference type="GO" id="GO:0003777">
    <property type="term" value="F:microtubule motor activity"/>
    <property type="evidence" value="ECO:0007669"/>
    <property type="project" value="InterPro"/>
</dbReference>
<accession>A0A7N5KLV6</accession>
<gene>
    <name evidence="14" type="primary">CENPE</name>
</gene>
<comment type="subcellular location">
    <subcellularLocation>
        <location evidence="1">Cytoplasm</location>
        <location evidence="1">Cytoskeleton</location>
    </subcellularLocation>
</comment>
<evidence type="ECO:0000256" key="7">
    <source>
        <dbReference type="ARBA" id="ARBA00023212"/>
    </source>
</evidence>
<evidence type="ECO:0000256" key="8">
    <source>
        <dbReference type="ARBA" id="ARBA00070169"/>
    </source>
</evidence>
<dbReference type="Pfam" id="PF00225">
    <property type="entry name" value="Kinesin"/>
    <property type="match status" value="1"/>
</dbReference>
<keyword evidence="7" id="KW-0206">Cytoskeleton</keyword>
<dbReference type="Proteomes" id="UP000008912">
    <property type="component" value="Unassembled WGS sequence"/>
</dbReference>
<keyword evidence="3 10" id="KW-0547">Nucleotide-binding</keyword>
<feature type="coiled-coil region" evidence="11">
    <location>
        <begin position="457"/>
        <end position="708"/>
    </location>
</feature>
<dbReference type="GO" id="GO:0008608">
    <property type="term" value="P:attachment of spindle microtubules to kinetochore"/>
    <property type="evidence" value="ECO:0007669"/>
    <property type="project" value="UniProtKB-ARBA"/>
</dbReference>
<evidence type="ECO:0000256" key="1">
    <source>
        <dbReference type="ARBA" id="ARBA00004245"/>
    </source>
</evidence>
<keyword evidence="2" id="KW-0963">Cytoplasm</keyword>
<feature type="compositionally biased region" description="Basic and acidic residues" evidence="12">
    <location>
        <begin position="2008"/>
        <end position="2022"/>
    </location>
</feature>
<evidence type="ECO:0000256" key="5">
    <source>
        <dbReference type="ARBA" id="ARBA00023054"/>
    </source>
</evidence>
<feature type="domain" description="Kinesin motor" evidence="13">
    <location>
        <begin position="1"/>
        <end position="317"/>
    </location>
</feature>
<dbReference type="GO" id="GO:0000280">
    <property type="term" value="P:nuclear division"/>
    <property type="evidence" value="ECO:0007669"/>
    <property type="project" value="UniProtKB-ARBA"/>
</dbReference>
<dbReference type="InterPro" id="IPR027640">
    <property type="entry name" value="Kinesin-like_fam"/>
</dbReference>
<dbReference type="GO" id="GO:0007051">
    <property type="term" value="P:spindle organization"/>
    <property type="evidence" value="ECO:0007669"/>
    <property type="project" value="UniProtKB-ARBA"/>
</dbReference>
<dbReference type="GO" id="GO:0030071">
    <property type="term" value="P:regulation of mitotic metaphase/anaphase transition"/>
    <property type="evidence" value="ECO:0007669"/>
    <property type="project" value="UniProtKB-ARBA"/>
</dbReference>
<dbReference type="PRINTS" id="PR00380">
    <property type="entry name" value="KINESINHEAVY"/>
</dbReference>
<evidence type="ECO:0000256" key="11">
    <source>
        <dbReference type="SAM" id="Coils"/>
    </source>
</evidence>
<feature type="binding site" evidence="10">
    <location>
        <begin position="84"/>
        <end position="91"/>
    </location>
    <ligand>
        <name>ATP</name>
        <dbReference type="ChEBI" id="CHEBI:30616"/>
    </ligand>
</feature>
<keyword evidence="4 10" id="KW-0067">ATP-binding</keyword>
<dbReference type="PROSITE" id="PS50067">
    <property type="entry name" value="KINESIN_MOTOR_2"/>
    <property type="match status" value="1"/>
</dbReference>
<name>A0A7N5KLV6_AILME</name>
<evidence type="ECO:0000256" key="6">
    <source>
        <dbReference type="ARBA" id="ARBA00023175"/>
    </source>
</evidence>
<evidence type="ECO:0000256" key="3">
    <source>
        <dbReference type="ARBA" id="ARBA00022741"/>
    </source>
</evidence>
<protein>
    <recommendedName>
        <fullName evidence="8">Centromere-associated protein E</fullName>
    </recommendedName>
    <alternativeName>
        <fullName evidence="9">Centromere protein E</fullName>
    </alternativeName>
</protein>
<sequence>MTSMISYTKMQCFYSFREEALGGDTQVYWKTDNNAIYQVDGSKSFHFDRVFHSNETTKNVYEEIAVPIIDSAIQGYNGTIFAYGQTASGKTYTMMGSEDYLGVIPRAIHDIFQKIKKFPDREFLLRVSYMEIYNETITDLVCDTQKMKPLIVREDFNRNVYVADLTEEVVYTSEMALKWTTKGEKNRNYGITKMNQRSSRSHTIFRMILESREKGEPSSCEGSVKVSHVERAPFTGGMRLKEGCNINRSLFILGQVIKKLSDGQVGGFINYRDSKLTRILQNSLGGNAKTRIICTITPVSFDETLTTLQFASTAKYMKNTPYVNEVSSDEALLKRYRKEIMDLKKQLEEVCMKTRAQAMEKDQLAQLLEEKDLLQKVQIEKIQNLTRMLVTSSSLTSQQELKAKRKRRVTWCLGKINKMKDSNYINEFNMSTNVTKTRKAAITVVGEIDECECFFSCFELQNELNSLRANYDNLVLDYEQLRRENEEIELKLKEKNDLDEFEALERKAEKDQEMQLIHEISNLKNLVKHAEVYNQDLENELSSKVELLREKEDQIKKLQKYIDSQKSEDVKMDLSYSSESTEDLKQMKQTLLDAETVALDAKKESAFLRSENLELKEKMKELTSTYKQMENDIQLYQSQLEAKKKMQVDLEKELQSSFNEITKLTSLIDDLLCNLELERKITDLQKELNKEAEESEALRKEVNLLSALKSLPSEVEMLRKEMHDKSEELSLITSERDKLFSEVVQKESRIQDLLEEIENTKNDLAATQLNYNSTDQEFQDFKNHHIEFEQKYKLVLEENERMNQEIGNLSKQAQKLGLSLDAFNTELSPKSEELQQDTTESQKRLNELEDLKEQLESRDSRLQTMEKEKTLIAEQLQQTLVEVRTLIQEKEDLKQLQKSLQIERDQLKSDIQDTVNMNIDTQEQLRNALESLKQHQETINTLKRKISEETSKNLHTQENLGETKDEFQEKMVDTDKKQNLKAKNTQALIANVEDNELTEQQRKISSLLQEKNELQQMLESITAEKEQLQTDLRENIEMTIENQEELRILGDELKKQQEIVVQEKNHTIKKEEELSRTYEKLAKVEEKLKEKSWQLQEERLQLLRVQEEMSEMQEKANEIENLKNELRNQELTLERIEMEKLDLAQKLHENYEEMKSITKERNDLKELQESFEIEREKLKGYVREIEVTGLETKEELKIARVHLKEQQETIDELRKNISEKTAQIINIQKDLDKSNTELQEKIPLLREEQELLPNVKDISDTRGTVDEVELLEKQSKTKDSMTPARIERIKLTEKVPDSHEETKYLTEERDSLQMIKEAVQVGQDQLQEDIRETLANLLVKEELKVARCHLKEQEETIDKLRVNLSERETELSSLRKELETTNDELQKKIQELHEKQEQFISTKEIIETQEKMSELEQLKEQLKVKDSSLQSIESERLKLTEELQESQDKIKIKIKERDELKRMQEFLQMERHQLKENIKEAVTEVSFLLIFFRYKNNVKVVNSDTHCSFINFYPIRKGLKIKQELKTAYVLLKEHQQTISTRNIPKETDQEANIERDVENSDAESQEKVGLISFILLFLQISSCVLTCFIFSQIQELQEKEHQLLKMNAVNETQEKIWDMEYFKNQFEAQKSTLENIEMENVRLTQRLHENLEEMKSVTKERDDLRSIEETLKVERDQLEENLRETVIRELEKQEELRIETIDKLKGLVSEKTDEISNMQMDLESSNAALKAQKKMSEIERLRKQFKAQSLTLDKIEMENLNLAQKLHENLEEMKSVMKERDNLKLERDQLQANLQETIARDQQNHKEVVKYGKQLQCNEKHHLTESLREKCSRIKVSTLLKLQMNVGTPPKKLHDSVVVLIRITSTKATVEYQKEVIRVLRENLRRNQQAQDTSIVSECTDSQPSNKPLTCGGGSGIVQSTKALILKSEYIRLEKEISKLKQQNEQLTKQKNELLSNNHHLSNEVKTWKERILKKETHREVSSENSPQSPKVTRTASKKRPHTPSQCKERNLQDPVPRESPKSWFFDSRSKSLPHPVRYFDNSGLGLCPGT</sequence>
<reference evidence="14 15" key="1">
    <citation type="journal article" date="2010" name="Nature">
        <title>The sequence and de novo assembly of the giant panda genome.</title>
        <authorList>
            <person name="Li R."/>
            <person name="Fan W."/>
            <person name="Tian G."/>
            <person name="Zhu H."/>
            <person name="He L."/>
            <person name="Cai J."/>
            <person name="Huang Q."/>
            <person name="Cai Q."/>
            <person name="Li B."/>
            <person name="Bai Y."/>
            <person name="Zhang Z."/>
            <person name="Zhang Y."/>
            <person name="Wang W."/>
            <person name="Li J."/>
            <person name="Wei F."/>
            <person name="Li H."/>
            <person name="Jian M."/>
            <person name="Li J."/>
            <person name="Zhang Z."/>
            <person name="Nielsen R."/>
            <person name="Li D."/>
            <person name="Gu W."/>
            <person name="Yang Z."/>
            <person name="Xuan Z."/>
            <person name="Ryder O.A."/>
            <person name="Leung F.C."/>
            <person name="Zhou Y."/>
            <person name="Cao J."/>
            <person name="Sun X."/>
            <person name="Fu Y."/>
            <person name="Fang X."/>
            <person name="Guo X."/>
            <person name="Wang B."/>
            <person name="Hou R."/>
            <person name="Shen F."/>
            <person name="Mu B."/>
            <person name="Ni P."/>
            <person name="Lin R."/>
            <person name="Qian W."/>
            <person name="Wang G."/>
            <person name="Yu C."/>
            <person name="Nie W."/>
            <person name="Wang J."/>
            <person name="Wu Z."/>
            <person name="Liang H."/>
            <person name="Min J."/>
            <person name="Wu Q."/>
            <person name="Cheng S."/>
            <person name="Ruan J."/>
            <person name="Wang M."/>
            <person name="Shi Z."/>
            <person name="Wen M."/>
            <person name="Liu B."/>
            <person name="Ren X."/>
            <person name="Zheng H."/>
            <person name="Dong D."/>
            <person name="Cook K."/>
            <person name="Shan G."/>
            <person name="Zhang H."/>
            <person name="Kosiol C."/>
            <person name="Xie X."/>
            <person name="Lu Z."/>
            <person name="Zheng H."/>
            <person name="Li Y."/>
            <person name="Steiner C.C."/>
            <person name="Lam T.T."/>
            <person name="Lin S."/>
            <person name="Zhang Q."/>
            <person name="Li G."/>
            <person name="Tian J."/>
            <person name="Gong T."/>
            <person name="Liu H."/>
            <person name="Zhang D."/>
            <person name="Fang L."/>
            <person name="Ye C."/>
            <person name="Zhang J."/>
            <person name="Hu W."/>
            <person name="Xu A."/>
            <person name="Ren Y."/>
            <person name="Zhang G."/>
            <person name="Bruford M.W."/>
            <person name="Li Q."/>
            <person name="Ma L."/>
            <person name="Guo Y."/>
            <person name="An N."/>
            <person name="Hu Y."/>
            <person name="Zheng Y."/>
            <person name="Shi Y."/>
            <person name="Li Z."/>
            <person name="Liu Q."/>
            <person name="Chen Y."/>
            <person name="Zhao J."/>
            <person name="Qu N."/>
            <person name="Zhao S."/>
            <person name="Tian F."/>
            <person name="Wang X."/>
            <person name="Wang H."/>
            <person name="Xu L."/>
            <person name="Liu X."/>
            <person name="Vinar T."/>
            <person name="Wang Y."/>
            <person name="Lam T.W."/>
            <person name="Yiu S.M."/>
            <person name="Liu S."/>
            <person name="Zhang H."/>
            <person name="Li D."/>
            <person name="Huang Y."/>
            <person name="Wang X."/>
            <person name="Yang G."/>
            <person name="Jiang Z."/>
            <person name="Wang J."/>
            <person name="Qin N."/>
            <person name="Li L."/>
            <person name="Li J."/>
            <person name="Bolund L."/>
            <person name="Kristiansen K."/>
            <person name="Wong G.K."/>
            <person name="Olson M."/>
            <person name="Zhang X."/>
            <person name="Li S."/>
            <person name="Yang H."/>
            <person name="Wang J."/>
            <person name="Wang J."/>
        </authorList>
    </citation>
    <scope>NUCLEOTIDE SEQUENCE [LARGE SCALE GENOMIC DNA]</scope>
</reference>
<dbReference type="GO" id="GO:0000779">
    <property type="term" value="C:condensed chromosome, centromeric region"/>
    <property type="evidence" value="ECO:0007669"/>
    <property type="project" value="UniProtKB-ARBA"/>
</dbReference>
<dbReference type="Gene3D" id="3.40.850.10">
    <property type="entry name" value="Kinesin motor domain"/>
    <property type="match status" value="1"/>
</dbReference>
<feature type="coiled-coil region" evidence="11">
    <location>
        <begin position="1071"/>
        <end position="1230"/>
    </location>
</feature>
<dbReference type="FunFam" id="3.40.850.10:FF:000026">
    <property type="entry name" value="Centromere-associated protein E"/>
    <property type="match status" value="1"/>
</dbReference>
<evidence type="ECO:0000313" key="15">
    <source>
        <dbReference type="Proteomes" id="UP000008912"/>
    </source>
</evidence>
<evidence type="ECO:0000313" key="14">
    <source>
        <dbReference type="Ensembl" id="ENSAMEP00000041797.1"/>
    </source>
</evidence>
<feature type="coiled-coil region" evidence="11">
    <location>
        <begin position="326"/>
        <end position="353"/>
    </location>
</feature>
<dbReference type="GO" id="GO:0008017">
    <property type="term" value="F:microtubule binding"/>
    <property type="evidence" value="ECO:0007669"/>
    <property type="project" value="InterPro"/>
</dbReference>
<feature type="coiled-coil region" evidence="11">
    <location>
        <begin position="736"/>
        <end position="952"/>
    </location>
</feature>
<dbReference type="GO" id="GO:0140694">
    <property type="term" value="P:membraneless organelle assembly"/>
    <property type="evidence" value="ECO:0007669"/>
    <property type="project" value="UniProtKB-ARBA"/>
</dbReference>
<dbReference type="GO" id="GO:0000278">
    <property type="term" value="P:mitotic cell cycle"/>
    <property type="evidence" value="ECO:0007669"/>
    <property type="project" value="UniProtKB-ARBA"/>
</dbReference>
<evidence type="ECO:0000256" key="4">
    <source>
        <dbReference type="ARBA" id="ARBA00022840"/>
    </source>
</evidence>
<dbReference type="PANTHER" id="PTHR47968:SF75">
    <property type="entry name" value="CENTROMERE-ASSOCIATED PROTEIN E"/>
    <property type="match status" value="1"/>
</dbReference>
<dbReference type="InterPro" id="IPR027417">
    <property type="entry name" value="P-loop_NTPase"/>
</dbReference>
<feature type="compositionally biased region" description="Polar residues" evidence="12">
    <location>
        <begin position="1984"/>
        <end position="1996"/>
    </location>
</feature>
<feature type="coiled-coil region" evidence="11">
    <location>
        <begin position="1627"/>
        <end position="1696"/>
    </location>
</feature>
<reference evidence="14" key="2">
    <citation type="submission" date="2025-08" db="UniProtKB">
        <authorList>
            <consortium name="Ensembl"/>
        </authorList>
    </citation>
    <scope>IDENTIFICATION</scope>
</reference>
<feature type="coiled-coil region" evidence="11">
    <location>
        <begin position="990"/>
        <end position="1038"/>
    </location>
</feature>
<feature type="coiled-coil region" evidence="11">
    <location>
        <begin position="1924"/>
        <end position="1972"/>
    </location>
</feature>
<dbReference type="SMART" id="SM00129">
    <property type="entry name" value="KISc"/>
    <property type="match status" value="1"/>
</dbReference>
<dbReference type="GeneTree" id="ENSGT00940000160597"/>
<evidence type="ECO:0000256" key="9">
    <source>
        <dbReference type="ARBA" id="ARBA00081766"/>
    </source>
</evidence>
<dbReference type="Gene3D" id="1.10.287.1490">
    <property type="match status" value="1"/>
</dbReference>
<evidence type="ECO:0000259" key="13">
    <source>
        <dbReference type="PROSITE" id="PS50067"/>
    </source>
</evidence>
<dbReference type="InterPro" id="IPR036961">
    <property type="entry name" value="Kinesin_motor_dom_sf"/>
</dbReference>
<dbReference type="GO" id="GO:0007018">
    <property type="term" value="P:microtubule-based movement"/>
    <property type="evidence" value="ECO:0007669"/>
    <property type="project" value="InterPro"/>
</dbReference>
<dbReference type="GO" id="GO:0043515">
    <property type="term" value="F:kinetochore binding"/>
    <property type="evidence" value="ECO:0007669"/>
    <property type="project" value="UniProtKB-ARBA"/>
</dbReference>
<evidence type="ECO:0000256" key="12">
    <source>
        <dbReference type="SAM" id="MobiDB-lite"/>
    </source>
</evidence>
<evidence type="ECO:0000256" key="10">
    <source>
        <dbReference type="PROSITE-ProRule" id="PRU00283"/>
    </source>
</evidence>
<organism evidence="14 15">
    <name type="scientific">Ailuropoda melanoleuca</name>
    <name type="common">Giant panda</name>
    <dbReference type="NCBI Taxonomy" id="9646"/>
    <lineage>
        <taxon>Eukaryota</taxon>
        <taxon>Metazoa</taxon>
        <taxon>Chordata</taxon>
        <taxon>Craniata</taxon>
        <taxon>Vertebrata</taxon>
        <taxon>Euteleostomi</taxon>
        <taxon>Mammalia</taxon>
        <taxon>Eutheria</taxon>
        <taxon>Laurasiatheria</taxon>
        <taxon>Carnivora</taxon>
        <taxon>Caniformia</taxon>
        <taxon>Ursidae</taxon>
        <taxon>Ailuropoda</taxon>
    </lineage>
</organism>
<proteinExistence type="inferred from homology"/>
<dbReference type="InterPro" id="IPR001752">
    <property type="entry name" value="Kinesin_motor_dom"/>
</dbReference>
<dbReference type="CDD" id="cd01374">
    <property type="entry name" value="KISc_CENP_E"/>
    <property type="match status" value="1"/>
</dbReference>
<reference evidence="14" key="3">
    <citation type="submission" date="2025-09" db="UniProtKB">
        <authorList>
            <consortium name="Ensembl"/>
        </authorList>
    </citation>
    <scope>IDENTIFICATION</scope>
</reference>
<keyword evidence="5 11" id="KW-0175">Coiled coil</keyword>
<dbReference type="PANTHER" id="PTHR47968">
    <property type="entry name" value="CENTROMERE PROTEIN E"/>
    <property type="match status" value="1"/>
</dbReference>
<feature type="coiled-coil region" evidence="11">
    <location>
        <begin position="1343"/>
        <end position="1484"/>
    </location>
</feature>
<feature type="coiled-coil region" evidence="11">
    <location>
        <begin position="1729"/>
        <end position="1801"/>
    </location>
</feature>
<dbReference type="SUPFAM" id="SSF52540">
    <property type="entry name" value="P-loop containing nucleoside triphosphate hydrolases"/>
    <property type="match status" value="1"/>
</dbReference>
<keyword evidence="15" id="KW-1185">Reference proteome</keyword>
<feature type="region of interest" description="Disordered" evidence="12">
    <location>
        <begin position="1977"/>
        <end position="2029"/>
    </location>
</feature>
<evidence type="ECO:0000256" key="2">
    <source>
        <dbReference type="ARBA" id="ARBA00022490"/>
    </source>
</evidence>
<comment type="similarity">
    <text evidence="10">Belongs to the TRAFAC class myosin-kinesin ATPase superfamily. Kinesin family.</text>
</comment>
<dbReference type="GO" id="GO:0005874">
    <property type="term" value="C:microtubule"/>
    <property type="evidence" value="ECO:0007669"/>
    <property type="project" value="TreeGrafter"/>
</dbReference>